<accession>A0AAE3E4V9</accession>
<evidence type="ECO:0000313" key="2">
    <source>
        <dbReference type="EMBL" id="MCC2221839.1"/>
    </source>
</evidence>
<dbReference type="Proteomes" id="UP001198200">
    <property type="component" value="Unassembled WGS sequence"/>
</dbReference>
<comment type="caution">
    <text evidence="2">The sequence shown here is derived from an EMBL/GenBank/DDBJ whole genome shotgun (WGS) entry which is preliminary data.</text>
</comment>
<dbReference type="PANTHER" id="PTHR12277:SF81">
    <property type="entry name" value="PROTEIN ABHD13"/>
    <property type="match status" value="1"/>
</dbReference>
<dbReference type="Gene3D" id="3.40.50.1820">
    <property type="entry name" value="alpha/beta hydrolase"/>
    <property type="match status" value="1"/>
</dbReference>
<evidence type="ECO:0000313" key="3">
    <source>
        <dbReference type="Proteomes" id="UP001198200"/>
    </source>
</evidence>
<dbReference type="InterPro" id="IPR029058">
    <property type="entry name" value="AB_hydrolase_fold"/>
</dbReference>
<organism evidence="2 3">
    <name type="scientific">Anthropogastromicrobium aceti</name>
    <dbReference type="NCBI Taxonomy" id="2981768"/>
    <lineage>
        <taxon>Bacteria</taxon>
        <taxon>Bacillati</taxon>
        <taxon>Bacillota</taxon>
        <taxon>Clostridia</taxon>
        <taxon>Lachnospirales</taxon>
        <taxon>Lachnospiraceae</taxon>
        <taxon>Anthropogastromicrobium</taxon>
    </lineage>
</organism>
<feature type="domain" description="Serine aminopeptidase S33" evidence="1">
    <location>
        <begin position="76"/>
        <end position="187"/>
    </location>
</feature>
<dbReference type="EMBL" id="JAJEQN010000022">
    <property type="protein sequence ID" value="MCC2221839.1"/>
    <property type="molecule type" value="Genomic_DNA"/>
</dbReference>
<protein>
    <submittedName>
        <fullName evidence="2">Alpha/beta hydrolase</fullName>
    </submittedName>
</protein>
<sequence length="348" mass="38157">MAKSKKGKAVIAGVAAVSAASILTVRGIFHKVFARQEKEDDAISLRYKDMSGMVRKKITIVSGSTHLTGYLYGEASAKGLVVVCHGIAGGGEDNLSMVKYMLDDGYQVFTFDYTGVYESEGASSVGFYQAVKDLNAVLGYIEASASLKNLPVFLYGHSWGGYTAAAVLNFKHNIAGVITISGFSSPMAITKEAAGRIIPTLLVDLLLPFAALYQRIVFGKNYNLSAIDGINSCDVPVLVMHGKEDEVISYEGSSIIAQRSHITNPNVEYYTETRPGKSNHMGIFFTKGGTAYYLAKKEELKMLHDLYYNRVPEKVLSKWFARLDKKQANDMDPLFVKTVLDFLDKNCK</sequence>
<dbReference type="PANTHER" id="PTHR12277">
    <property type="entry name" value="ALPHA/BETA HYDROLASE DOMAIN-CONTAINING PROTEIN"/>
    <property type="match status" value="1"/>
</dbReference>
<keyword evidence="3" id="KW-1185">Reference proteome</keyword>
<name>A0AAE3E4V9_9FIRM</name>
<dbReference type="InterPro" id="IPR022742">
    <property type="entry name" value="Hydrolase_4"/>
</dbReference>
<evidence type="ECO:0000259" key="1">
    <source>
        <dbReference type="Pfam" id="PF12146"/>
    </source>
</evidence>
<dbReference type="AlphaFoldDB" id="A0AAE3E4V9"/>
<proteinExistence type="predicted"/>
<dbReference type="SUPFAM" id="SSF53474">
    <property type="entry name" value="alpha/beta-Hydrolases"/>
    <property type="match status" value="1"/>
</dbReference>
<dbReference type="GO" id="GO:0016787">
    <property type="term" value="F:hydrolase activity"/>
    <property type="evidence" value="ECO:0007669"/>
    <property type="project" value="UniProtKB-KW"/>
</dbReference>
<dbReference type="RefSeq" id="WP_066561073.1">
    <property type="nucleotide sequence ID" value="NZ_JAJEQN010000022.1"/>
</dbReference>
<keyword evidence="2" id="KW-0378">Hydrolase</keyword>
<reference evidence="2 3" key="1">
    <citation type="submission" date="2021-10" db="EMBL/GenBank/DDBJ databases">
        <title>Anaerobic single-cell dispensing facilitates the cultivation of human gut bacteria.</title>
        <authorList>
            <person name="Afrizal A."/>
        </authorList>
    </citation>
    <scope>NUCLEOTIDE SEQUENCE [LARGE SCALE GENOMIC DNA]</scope>
    <source>
        <strain evidence="2 3">CLA-AA-H224</strain>
    </source>
</reference>
<dbReference type="Pfam" id="PF12146">
    <property type="entry name" value="Hydrolase_4"/>
    <property type="match status" value="1"/>
</dbReference>
<gene>
    <name evidence="2" type="ORF">LKD48_09360</name>
</gene>